<proteinExistence type="predicted"/>
<evidence type="ECO:0000313" key="2">
    <source>
        <dbReference type="EMBL" id="KAF2142021.1"/>
    </source>
</evidence>
<keyword evidence="1" id="KW-0732">Signal</keyword>
<gene>
    <name evidence="2" type="ORF">K452DRAFT_24832</name>
</gene>
<dbReference type="EMBL" id="ML995485">
    <property type="protein sequence ID" value="KAF2142021.1"/>
    <property type="molecule type" value="Genomic_DNA"/>
</dbReference>
<dbReference type="PROSITE" id="PS51257">
    <property type="entry name" value="PROKAR_LIPOPROTEIN"/>
    <property type="match status" value="1"/>
</dbReference>
<sequence>MYKTFLHTFCVCCYLVILLSCLSSTLGTADRRSGVCAGIWSILAADTGSLRFWPVRGAISGIALGIVVTCDVEDDRCWLYWQVWNALGFRS</sequence>
<keyword evidence="3" id="KW-1185">Reference proteome</keyword>
<protein>
    <submittedName>
        <fullName evidence="2">Uncharacterized protein</fullName>
    </submittedName>
</protein>
<dbReference type="AlphaFoldDB" id="A0A6A6BHI8"/>
<evidence type="ECO:0000313" key="3">
    <source>
        <dbReference type="Proteomes" id="UP000799438"/>
    </source>
</evidence>
<feature type="signal peptide" evidence="1">
    <location>
        <begin position="1"/>
        <end position="27"/>
    </location>
</feature>
<dbReference type="GeneID" id="54295586"/>
<name>A0A6A6BHI8_9PEZI</name>
<reference evidence="2" key="1">
    <citation type="journal article" date="2020" name="Stud. Mycol.">
        <title>101 Dothideomycetes genomes: a test case for predicting lifestyles and emergence of pathogens.</title>
        <authorList>
            <person name="Haridas S."/>
            <person name="Albert R."/>
            <person name="Binder M."/>
            <person name="Bloem J."/>
            <person name="Labutti K."/>
            <person name="Salamov A."/>
            <person name="Andreopoulos B."/>
            <person name="Baker S."/>
            <person name="Barry K."/>
            <person name="Bills G."/>
            <person name="Bluhm B."/>
            <person name="Cannon C."/>
            <person name="Castanera R."/>
            <person name="Culley D."/>
            <person name="Daum C."/>
            <person name="Ezra D."/>
            <person name="Gonzalez J."/>
            <person name="Henrissat B."/>
            <person name="Kuo A."/>
            <person name="Liang C."/>
            <person name="Lipzen A."/>
            <person name="Lutzoni F."/>
            <person name="Magnuson J."/>
            <person name="Mondo S."/>
            <person name="Nolan M."/>
            <person name="Ohm R."/>
            <person name="Pangilinan J."/>
            <person name="Park H.-J."/>
            <person name="Ramirez L."/>
            <person name="Alfaro M."/>
            <person name="Sun H."/>
            <person name="Tritt A."/>
            <person name="Yoshinaga Y."/>
            <person name="Zwiers L.-H."/>
            <person name="Turgeon B."/>
            <person name="Goodwin S."/>
            <person name="Spatafora J."/>
            <person name="Crous P."/>
            <person name="Grigoriev I."/>
        </authorList>
    </citation>
    <scope>NUCLEOTIDE SEQUENCE</scope>
    <source>
        <strain evidence="2">CBS 121167</strain>
    </source>
</reference>
<dbReference type="RefSeq" id="XP_033397733.1">
    <property type="nucleotide sequence ID" value="XM_033538090.1"/>
</dbReference>
<dbReference type="Proteomes" id="UP000799438">
    <property type="component" value="Unassembled WGS sequence"/>
</dbReference>
<organism evidence="2 3">
    <name type="scientific">Aplosporella prunicola CBS 121167</name>
    <dbReference type="NCBI Taxonomy" id="1176127"/>
    <lineage>
        <taxon>Eukaryota</taxon>
        <taxon>Fungi</taxon>
        <taxon>Dikarya</taxon>
        <taxon>Ascomycota</taxon>
        <taxon>Pezizomycotina</taxon>
        <taxon>Dothideomycetes</taxon>
        <taxon>Dothideomycetes incertae sedis</taxon>
        <taxon>Botryosphaeriales</taxon>
        <taxon>Aplosporellaceae</taxon>
        <taxon>Aplosporella</taxon>
    </lineage>
</organism>
<feature type="chain" id="PRO_5025469058" evidence="1">
    <location>
        <begin position="28"/>
        <end position="91"/>
    </location>
</feature>
<accession>A0A6A6BHI8</accession>
<evidence type="ECO:0000256" key="1">
    <source>
        <dbReference type="SAM" id="SignalP"/>
    </source>
</evidence>